<name>Q2RMU9_RHORT</name>
<dbReference type="Gene3D" id="3.30.310.70">
    <property type="entry name" value="TT1751-like domain"/>
    <property type="match status" value="1"/>
</dbReference>
<dbReference type="PANTHER" id="PTHR38342:SF1">
    <property type="entry name" value="SLR5037 PROTEIN"/>
    <property type="match status" value="1"/>
</dbReference>
<protein>
    <recommendedName>
        <fullName evidence="1">DUF302 domain-containing protein</fullName>
    </recommendedName>
</protein>
<proteinExistence type="predicted"/>
<dbReference type="KEGG" id="rru:Rru_A3752"/>
<dbReference type="InterPro" id="IPR016796">
    <property type="entry name" value="UCP021774"/>
</dbReference>
<evidence type="ECO:0000259" key="1">
    <source>
        <dbReference type="Pfam" id="PF03625"/>
    </source>
</evidence>
<evidence type="ECO:0000313" key="3">
    <source>
        <dbReference type="Proteomes" id="UP000001929"/>
    </source>
</evidence>
<dbReference type="Proteomes" id="UP000001929">
    <property type="component" value="Chromosome"/>
</dbReference>
<reference evidence="2 3" key="1">
    <citation type="journal article" date="2011" name="Stand. Genomic Sci.">
        <title>Complete genome sequence of Rhodospirillum rubrum type strain (S1).</title>
        <authorList>
            <person name="Munk A.C."/>
            <person name="Copeland A."/>
            <person name="Lucas S."/>
            <person name="Lapidus A."/>
            <person name="Del Rio T.G."/>
            <person name="Barry K."/>
            <person name="Detter J.C."/>
            <person name="Hammon N."/>
            <person name="Israni S."/>
            <person name="Pitluck S."/>
            <person name="Brettin T."/>
            <person name="Bruce D."/>
            <person name="Han C."/>
            <person name="Tapia R."/>
            <person name="Gilna P."/>
            <person name="Schmutz J."/>
            <person name="Larimer F."/>
            <person name="Land M."/>
            <person name="Kyrpides N.C."/>
            <person name="Mavromatis K."/>
            <person name="Richardson P."/>
            <person name="Rohde M."/>
            <person name="Goker M."/>
            <person name="Klenk H.P."/>
            <person name="Zhang Y."/>
            <person name="Roberts G.P."/>
            <person name="Reslewic S."/>
            <person name="Schwartz D.C."/>
        </authorList>
    </citation>
    <scope>NUCLEOTIDE SEQUENCE [LARGE SCALE GENOMIC DNA]</scope>
    <source>
        <strain evidence="3">ATCC 11170 / ATH 1.1.1 / DSM 467 / LMG 4362 / NCIMB 8255 / S1</strain>
    </source>
</reference>
<gene>
    <name evidence="2" type="ordered locus">Rru_A3752</name>
</gene>
<dbReference type="PANTHER" id="PTHR38342">
    <property type="entry name" value="SLR5037 PROTEIN"/>
    <property type="match status" value="1"/>
</dbReference>
<feature type="domain" description="DUF302" evidence="1">
    <location>
        <begin position="37"/>
        <end position="105"/>
    </location>
</feature>
<dbReference type="Pfam" id="PF03625">
    <property type="entry name" value="DUF302"/>
    <property type="match status" value="1"/>
</dbReference>
<dbReference type="AlphaFoldDB" id="Q2RMU9"/>
<dbReference type="eggNOG" id="COG3439">
    <property type="taxonomic scope" value="Bacteria"/>
</dbReference>
<dbReference type="InterPro" id="IPR005180">
    <property type="entry name" value="DUF302"/>
</dbReference>
<sequence>MTYHISTLYGGSGGFADAVAEVTSALADNGFSILTTLDVAATLRARLDADLPPYLILGACNPGFTLRSLHEEPRIGLMVPCNVVVREIPAGQADAGRIEISAVDPVAAMMAIDNVGLIHVAQEIRGQLSRVVDRLGLDPAEAA</sequence>
<dbReference type="EMBL" id="CP000230">
    <property type="protein sequence ID" value="ABC24546.1"/>
    <property type="molecule type" value="Genomic_DNA"/>
</dbReference>
<dbReference type="PATRIC" id="fig|269796.9.peg.3876"/>
<dbReference type="PhylomeDB" id="Q2RMU9"/>
<dbReference type="PIRSF" id="PIRSF021774">
    <property type="entry name" value="UCP021774"/>
    <property type="match status" value="1"/>
</dbReference>
<dbReference type="SUPFAM" id="SSF103247">
    <property type="entry name" value="TT1751-like"/>
    <property type="match status" value="1"/>
</dbReference>
<accession>Q2RMU9</accession>
<organism evidence="2 3">
    <name type="scientific">Rhodospirillum rubrum (strain ATCC 11170 / ATH 1.1.1 / DSM 467 / LMG 4362 / NCIMB 8255 / S1)</name>
    <dbReference type="NCBI Taxonomy" id="269796"/>
    <lineage>
        <taxon>Bacteria</taxon>
        <taxon>Pseudomonadati</taxon>
        <taxon>Pseudomonadota</taxon>
        <taxon>Alphaproteobacteria</taxon>
        <taxon>Rhodospirillales</taxon>
        <taxon>Rhodospirillaceae</taxon>
        <taxon>Rhodospirillum</taxon>
    </lineage>
</organism>
<dbReference type="InterPro" id="IPR035923">
    <property type="entry name" value="TT1751-like_sf"/>
</dbReference>
<evidence type="ECO:0000313" key="2">
    <source>
        <dbReference type="EMBL" id="ABC24546.1"/>
    </source>
</evidence>
<dbReference type="EnsemblBacteria" id="ABC24546">
    <property type="protein sequence ID" value="ABC24546"/>
    <property type="gene ID" value="Rru_A3752"/>
</dbReference>
<dbReference type="HOGENOM" id="CLU_126998_1_0_5"/>
<keyword evidence="3" id="KW-1185">Reference proteome</keyword>
<dbReference type="CDD" id="cd14797">
    <property type="entry name" value="DUF302"/>
    <property type="match status" value="1"/>
</dbReference>
<dbReference type="RefSeq" id="WP_011391499.1">
    <property type="nucleotide sequence ID" value="NC_007643.1"/>
</dbReference>